<accession>A0A7S9NDI9</accession>
<name>A0A7S9NDI9_9BACT</name>
<reference evidence="2 3" key="1">
    <citation type="journal article" date="2018" name="Emerg. Microbes Infect.">
        <title>Genomic analysis of oral Campylobacter concisus strains identified a potential bacterial molecular marker associated with active Crohn's disease.</title>
        <authorList>
            <person name="Liu F."/>
            <person name="Ma R."/>
            <person name="Tay C.Y.A."/>
            <person name="Octavia S."/>
            <person name="Lan R."/>
            <person name="Chung H.K.L."/>
            <person name="Riordan S.M."/>
            <person name="Grimm M.C."/>
            <person name="Leong R.W."/>
            <person name="Tanaka M.M."/>
            <person name="Connor S."/>
            <person name="Zhang L."/>
        </authorList>
    </citation>
    <scope>NUCLEOTIDE SEQUENCE [LARGE SCALE GENOMIC DNA]</scope>
    <source>
        <strain evidence="2 3">P10CDO-S2</strain>
    </source>
</reference>
<gene>
    <name evidence="2" type="ORF">CVT06_00505</name>
</gene>
<keyword evidence="1" id="KW-0472">Membrane</keyword>
<dbReference type="RefSeq" id="WP_107793917.1">
    <property type="nucleotide sequence ID" value="NZ_CABPTY010000002.1"/>
</dbReference>
<dbReference type="AlphaFoldDB" id="A0A7S9NDI9"/>
<sequence>MKKNWIVFFGSIVFFIVGAICIIILKLLFGEHYVDAMAVLLIFANVCFMIKNGIKKSDFKKEYIQKMEIKRGGVALIHSFLVFVFWLLYNATRG</sequence>
<feature type="transmembrane region" description="Helical" evidence="1">
    <location>
        <begin position="7"/>
        <end position="27"/>
    </location>
</feature>
<evidence type="ECO:0000256" key="1">
    <source>
        <dbReference type="SAM" id="Phobius"/>
    </source>
</evidence>
<feature type="transmembrane region" description="Helical" evidence="1">
    <location>
        <begin position="33"/>
        <end position="50"/>
    </location>
</feature>
<feature type="transmembrane region" description="Helical" evidence="1">
    <location>
        <begin position="71"/>
        <end position="89"/>
    </location>
</feature>
<keyword evidence="1" id="KW-1133">Transmembrane helix</keyword>
<evidence type="ECO:0000313" key="3">
    <source>
        <dbReference type="Proteomes" id="UP000594630"/>
    </source>
</evidence>
<dbReference type="Proteomes" id="UP000594630">
    <property type="component" value="Chromosome"/>
</dbReference>
<keyword evidence="1" id="KW-0812">Transmembrane</keyword>
<organism evidence="2 3">
    <name type="scientific">Campylobacter concisus</name>
    <dbReference type="NCBI Taxonomy" id="199"/>
    <lineage>
        <taxon>Bacteria</taxon>
        <taxon>Pseudomonadati</taxon>
        <taxon>Campylobacterota</taxon>
        <taxon>Epsilonproteobacteria</taxon>
        <taxon>Campylobacterales</taxon>
        <taxon>Campylobacteraceae</taxon>
        <taxon>Campylobacter</taxon>
    </lineage>
</organism>
<evidence type="ECO:0000313" key="2">
    <source>
        <dbReference type="EMBL" id="QPH83661.1"/>
    </source>
</evidence>
<protein>
    <submittedName>
        <fullName evidence="2">Uncharacterized protein</fullName>
    </submittedName>
</protein>
<proteinExistence type="predicted"/>
<dbReference type="EMBL" id="CP049274">
    <property type="protein sequence ID" value="QPH83661.1"/>
    <property type="molecule type" value="Genomic_DNA"/>
</dbReference>